<accession>A0A660S8H4</accession>
<dbReference type="InterPro" id="IPR000182">
    <property type="entry name" value="GNAT_dom"/>
</dbReference>
<dbReference type="PANTHER" id="PTHR43415">
    <property type="entry name" value="SPERMIDINE N(1)-ACETYLTRANSFERASE"/>
    <property type="match status" value="1"/>
</dbReference>
<dbReference type="GO" id="GO:0016747">
    <property type="term" value="F:acyltransferase activity, transferring groups other than amino-acyl groups"/>
    <property type="evidence" value="ECO:0007669"/>
    <property type="project" value="InterPro"/>
</dbReference>
<dbReference type="EMBL" id="QNBC01000042">
    <property type="protein sequence ID" value="RKX66476.1"/>
    <property type="molecule type" value="Genomic_DNA"/>
</dbReference>
<dbReference type="InterPro" id="IPR016181">
    <property type="entry name" value="Acyl_CoA_acyltransferase"/>
</dbReference>
<gene>
    <name evidence="2" type="ORF">DRP44_04060</name>
</gene>
<dbReference type="Proteomes" id="UP000282321">
    <property type="component" value="Unassembled WGS sequence"/>
</dbReference>
<name>A0A660S8H4_UNCT6</name>
<dbReference type="PANTHER" id="PTHR43415:SF3">
    <property type="entry name" value="GNAT-FAMILY ACETYLTRANSFERASE"/>
    <property type="match status" value="1"/>
</dbReference>
<comment type="caution">
    <text evidence="2">The sequence shown here is derived from an EMBL/GenBank/DDBJ whole genome shotgun (WGS) entry which is preliminary data.</text>
</comment>
<sequence length="193" mass="22635">MERYPKVLVGKKCYLSPLAEDEIKTYYRWVNDRNITDTLLITPPKTVSSEEEWVRQAKDRKNSVIFNIRADDDKLVGNVGLEDICPVDRNAEFGILIGEKEYWGRGIGTEATKLALIYGFYYLNLHSIFLEVYSFNKRAIKTYENVGFVHDGKLRDATFYHGKYYDTYFMSIIREEWKTPEYLMDLNGLKAHD</sequence>
<dbReference type="PROSITE" id="PS51186">
    <property type="entry name" value="GNAT"/>
    <property type="match status" value="1"/>
</dbReference>
<keyword evidence="2" id="KW-0808">Transferase</keyword>
<dbReference type="SUPFAM" id="SSF55729">
    <property type="entry name" value="Acyl-CoA N-acyltransferases (Nat)"/>
    <property type="match status" value="1"/>
</dbReference>
<protein>
    <submittedName>
        <fullName evidence="2">N-acetyltransferase</fullName>
    </submittedName>
</protein>
<feature type="domain" description="N-acetyltransferase" evidence="1">
    <location>
        <begin position="13"/>
        <end position="175"/>
    </location>
</feature>
<evidence type="ECO:0000313" key="2">
    <source>
        <dbReference type="EMBL" id="RKX66476.1"/>
    </source>
</evidence>
<dbReference type="Gene3D" id="3.40.630.30">
    <property type="match status" value="1"/>
</dbReference>
<organism evidence="2 3">
    <name type="scientific">candidate division TA06 bacterium</name>
    <dbReference type="NCBI Taxonomy" id="2250710"/>
    <lineage>
        <taxon>Bacteria</taxon>
        <taxon>Bacteria division TA06</taxon>
    </lineage>
</organism>
<evidence type="ECO:0000259" key="1">
    <source>
        <dbReference type="PROSITE" id="PS51186"/>
    </source>
</evidence>
<dbReference type="Pfam" id="PF13302">
    <property type="entry name" value="Acetyltransf_3"/>
    <property type="match status" value="1"/>
</dbReference>
<dbReference type="AlphaFoldDB" id="A0A660S8H4"/>
<evidence type="ECO:0000313" key="3">
    <source>
        <dbReference type="Proteomes" id="UP000282321"/>
    </source>
</evidence>
<reference evidence="2 3" key="1">
    <citation type="submission" date="2018-06" db="EMBL/GenBank/DDBJ databases">
        <title>Extensive metabolic versatility and redundancy in microbially diverse, dynamic hydrothermal sediments.</title>
        <authorList>
            <person name="Dombrowski N."/>
            <person name="Teske A."/>
            <person name="Baker B.J."/>
        </authorList>
    </citation>
    <scope>NUCLEOTIDE SEQUENCE [LARGE SCALE GENOMIC DNA]</scope>
    <source>
        <strain evidence="2">B35_G9</strain>
    </source>
</reference>
<proteinExistence type="predicted"/>